<dbReference type="InterPro" id="IPR000210">
    <property type="entry name" value="BTB/POZ_dom"/>
</dbReference>
<dbReference type="PANTHER" id="PTHR24412">
    <property type="entry name" value="KELCH PROTEIN"/>
    <property type="match status" value="1"/>
</dbReference>
<accession>A0A068Y188</accession>
<dbReference type="STRING" id="6211.A0A068Y188"/>
<keyword evidence="1" id="KW-0880">Kelch repeat</keyword>
<dbReference type="eggNOG" id="KOG4441">
    <property type="taxonomic scope" value="Eukaryota"/>
</dbReference>
<dbReference type="OMA" id="QEWSWRH"/>
<sequence>MAETDSKAYGNEETRWVGCLRFEDLRHREKLLDLKIVTCERREISAHRIVLAVRFPLIEKALPAEANNCLLWTRFSADIVEAALSYAYTGVVQINSNNALRLFLLAINLGCEIIMDWCVDFLGSRVNLNNVAEVWAVANSTLHEKLMTLCLPFIRVHFEKLITNSVFSSFMEPKGMAALVADPLVEAKKEGEVEVDILKQWAICRWLDNSCPANASNYRVDQFQHLISHLNMKALPLDILSLLRDMAIELNVINEHREQITKALKDQGGVLAPPATSSPSLWRRDLLAYGSFDKSRQKCLLTGIPELESGSDFQFTLPYREGCAVVYIRNWVCVIGGGSPVGSSEVDMLNLDSGELTKGPRMQAARTLHAAVATNSLIFVFGSRNIKKKESNSSSEVFDFANVRWSSLPSMPTASDSSVAVVVPGEGVLVVGGVSNGFRNIATQLLCGDVEGAVEQEWSWRHLPSMLKARRCPSGAYFRGHVFVAGGNVGGFRDIESLCIPYKKNTSPQWTMVTMFPWPSVGPNNLFVFRERMFFIYGNGTVMIYSPARDEVFPKYKKVEKTLRFGVYEMAVYSNPVASKFSRIFNAWERTS</sequence>
<dbReference type="EMBL" id="LN902845">
    <property type="protein sequence ID" value="CUT98797.1"/>
    <property type="molecule type" value="Genomic_DNA"/>
</dbReference>
<dbReference type="InterPro" id="IPR015915">
    <property type="entry name" value="Kelch-typ_b-propeller"/>
</dbReference>
<dbReference type="OrthoDB" id="6261492at2759"/>
<dbReference type="InterPro" id="IPR011333">
    <property type="entry name" value="SKP1/BTB/POZ_sf"/>
</dbReference>
<name>A0A068Y188_ECHMU</name>
<dbReference type="AlphaFoldDB" id="A0A068Y188"/>
<dbReference type="SUPFAM" id="SSF117281">
    <property type="entry name" value="Kelch motif"/>
    <property type="match status" value="1"/>
</dbReference>
<reference evidence="4" key="1">
    <citation type="journal article" date="2013" name="Nature">
        <title>The genomes of four tapeworm species reveal adaptations to parasitism.</title>
        <authorList>
            <person name="Tsai I.J."/>
            <person name="Zarowiecki M."/>
            <person name="Holroyd N."/>
            <person name="Garciarrubio A."/>
            <person name="Sanchez-Flores A."/>
            <person name="Brooks K.L."/>
            <person name="Tracey A."/>
            <person name="Bobes R.J."/>
            <person name="Fragoso G."/>
            <person name="Sciutto E."/>
            <person name="Aslett M."/>
            <person name="Beasley H."/>
            <person name="Bennett H.M."/>
            <person name="Cai J."/>
            <person name="Camicia F."/>
            <person name="Clark R."/>
            <person name="Cucher M."/>
            <person name="De Silva N."/>
            <person name="Day T.A."/>
            <person name="Deplazes P."/>
            <person name="Estrada K."/>
            <person name="Fernandez C."/>
            <person name="Holland P.W."/>
            <person name="Hou J."/>
            <person name="Hu S."/>
            <person name="Huckvale T."/>
            <person name="Hung S.S."/>
            <person name="Kamenetzky L."/>
            <person name="Keane J.A."/>
            <person name="Kiss F."/>
            <person name="Koziol U."/>
            <person name="Lambert O."/>
            <person name="Liu K."/>
            <person name="Luo X."/>
            <person name="Luo Y."/>
            <person name="Macchiaroli N."/>
            <person name="Nichol S."/>
            <person name="Paps J."/>
            <person name="Parkinson J."/>
            <person name="Pouchkina-Stantcheva N."/>
            <person name="Riddiford N."/>
            <person name="Rosenzvit M."/>
            <person name="Salinas G."/>
            <person name="Wasmuth J.D."/>
            <person name="Zamanian M."/>
            <person name="Zheng Y."/>
            <person name="Cai X."/>
            <person name="Soberon X."/>
            <person name="Olson P.D."/>
            <person name="Laclette J.P."/>
            <person name="Brehm K."/>
            <person name="Berriman M."/>
            <person name="Garciarrubio A."/>
            <person name="Bobes R.J."/>
            <person name="Fragoso G."/>
            <person name="Sanchez-Flores A."/>
            <person name="Estrada K."/>
            <person name="Cevallos M.A."/>
            <person name="Morett E."/>
            <person name="Gonzalez V."/>
            <person name="Portillo T."/>
            <person name="Ochoa-Leyva A."/>
            <person name="Jose M.V."/>
            <person name="Sciutto E."/>
            <person name="Landa A."/>
            <person name="Jimenez L."/>
            <person name="Valdes V."/>
            <person name="Carrero J.C."/>
            <person name="Larralde C."/>
            <person name="Morales-Montor J."/>
            <person name="Limon-Lason J."/>
            <person name="Soberon X."/>
            <person name="Laclette J.P."/>
        </authorList>
    </citation>
    <scope>NUCLEOTIDE SEQUENCE [LARGE SCALE GENOMIC DNA]</scope>
</reference>
<reference evidence="4" key="2">
    <citation type="submission" date="2015-11" db="EMBL/GenBank/DDBJ databases">
        <authorList>
            <person name="Zhang Y."/>
            <person name="Guo Z."/>
        </authorList>
    </citation>
    <scope>NUCLEOTIDE SEQUENCE</scope>
</reference>
<dbReference type="PROSITE" id="PS50097">
    <property type="entry name" value="BTB"/>
    <property type="match status" value="1"/>
</dbReference>
<evidence type="ECO:0000313" key="4">
    <source>
        <dbReference type="EMBL" id="CUT98797.1"/>
    </source>
</evidence>
<evidence type="ECO:0000256" key="1">
    <source>
        <dbReference type="ARBA" id="ARBA00022441"/>
    </source>
</evidence>
<proteinExistence type="predicted"/>
<dbReference type="Pfam" id="PF00651">
    <property type="entry name" value="BTB"/>
    <property type="match status" value="1"/>
</dbReference>
<dbReference type="Proteomes" id="UP000017246">
    <property type="component" value="Unassembled WGS sequence"/>
</dbReference>
<keyword evidence="2" id="KW-0677">Repeat</keyword>
<keyword evidence="5" id="KW-1185">Reference proteome</keyword>
<dbReference type="SUPFAM" id="SSF54695">
    <property type="entry name" value="POZ domain"/>
    <property type="match status" value="1"/>
</dbReference>
<protein>
    <submittedName>
        <fullName evidence="4">Kelch protein 7</fullName>
    </submittedName>
</protein>
<evidence type="ECO:0000259" key="3">
    <source>
        <dbReference type="PROSITE" id="PS50097"/>
    </source>
</evidence>
<dbReference type="Gene3D" id="3.30.710.10">
    <property type="entry name" value="Potassium Channel Kv1.1, Chain A"/>
    <property type="match status" value="1"/>
</dbReference>
<organism evidence="4 5">
    <name type="scientific">Echinococcus multilocularis</name>
    <name type="common">Fox tapeworm</name>
    <dbReference type="NCBI Taxonomy" id="6211"/>
    <lineage>
        <taxon>Eukaryota</taxon>
        <taxon>Metazoa</taxon>
        <taxon>Spiralia</taxon>
        <taxon>Lophotrochozoa</taxon>
        <taxon>Platyhelminthes</taxon>
        <taxon>Cestoda</taxon>
        <taxon>Eucestoda</taxon>
        <taxon>Cyclophyllidea</taxon>
        <taxon>Taeniidae</taxon>
        <taxon>Echinococcus</taxon>
    </lineage>
</organism>
<dbReference type="Gene3D" id="2.120.10.80">
    <property type="entry name" value="Kelch-type beta propeller"/>
    <property type="match status" value="1"/>
</dbReference>
<evidence type="ECO:0000313" key="5">
    <source>
        <dbReference type="Proteomes" id="UP000017246"/>
    </source>
</evidence>
<evidence type="ECO:0000256" key="2">
    <source>
        <dbReference type="ARBA" id="ARBA00022737"/>
    </source>
</evidence>
<dbReference type="PANTHER" id="PTHR24412:SF489">
    <property type="entry name" value="RING FINGER DOMAIN AND KELCH REPEAT-CONTAINING PROTEIN DDB_G0271372"/>
    <property type="match status" value="1"/>
</dbReference>
<feature type="domain" description="BTB" evidence="3">
    <location>
        <begin position="32"/>
        <end position="96"/>
    </location>
</feature>